<proteinExistence type="predicted"/>
<evidence type="ECO:0000313" key="1">
    <source>
        <dbReference type="RefSeq" id="XP_016491579.1"/>
    </source>
</evidence>
<dbReference type="PROSITE" id="PS51257">
    <property type="entry name" value="PROKAR_LIPOPROTEIN"/>
    <property type="match status" value="1"/>
</dbReference>
<name>A0A1S4BRR3_TOBAC</name>
<dbReference type="AlphaFoldDB" id="A0A1S4BRR3"/>
<dbReference type="PANTHER" id="PTHR11439">
    <property type="entry name" value="GAG-POL-RELATED RETROTRANSPOSON"/>
    <property type="match status" value="1"/>
</dbReference>
<protein>
    <submittedName>
        <fullName evidence="1">Uncharacterized mitochondrial protein AtMg00810-like</fullName>
    </submittedName>
</protein>
<dbReference type="PANTHER" id="PTHR11439:SF470">
    <property type="entry name" value="CYSTEINE-RICH RLK (RECEPTOR-LIKE PROTEIN KINASE) 8"/>
    <property type="match status" value="1"/>
</dbReference>
<accession>A0A1S4BRR3</accession>
<sequence>MQLNRNGLCSNWMSIMLIACDLDEEVSRQWYAKLFHALCSRGYSHYLNDYSLFMKKSPQSTVFLAVYIHYHSSGALLHQQKFITDLLVDFDSSAVCFVVCPLDLNVNLHSDVGDPLPRPDTYRSLIGKLNFLTHTRPDICFVVQHLSQFLQTPRVPHMAVALHVLRYLKGTSDVGIFLNDSADCSLVGYCDSDWAACPDSRRCVSGFCVFLGGSLIS</sequence>
<dbReference type="STRING" id="4097.A0A1S4BRR3"/>
<organism evidence="1">
    <name type="scientific">Nicotiana tabacum</name>
    <name type="common">Common tobacco</name>
    <dbReference type="NCBI Taxonomy" id="4097"/>
    <lineage>
        <taxon>Eukaryota</taxon>
        <taxon>Viridiplantae</taxon>
        <taxon>Streptophyta</taxon>
        <taxon>Embryophyta</taxon>
        <taxon>Tracheophyta</taxon>
        <taxon>Spermatophyta</taxon>
        <taxon>Magnoliopsida</taxon>
        <taxon>eudicotyledons</taxon>
        <taxon>Gunneridae</taxon>
        <taxon>Pentapetalae</taxon>
        <taxon>asterids</taxon>
        <taxon>lamiids</taxon>
        <taxon>Solanales</taxon>
        <taxon>Solanaceae</taxon>
        <taxon>Nicotianoideae</taxon>
        <taxon>Nicotianeae</taxon>
        <taxon>Nicotiana</taxon>
    </lineage>
</organism>
<reference evidence="1" key="1">
    <citation type="submission" date="2025-08" db="UniProtKB">
        <authorList>
            <consortium name="RefSeq"/>
        </authorList>
    </citation>
    <scope>IDENTIFICATION</scope>
</reference>
<gene>
    <name evidence="1" type="primary">LOC107811208</name>
</gene>
<dbReference type="KEGG" id="nta:107811208"/>
<dbReference type="PaxDb" id="4097-A0A1S4BRR3"/>
<dbReference type="RefSeq" id="XP_016491579.1">
    <property type="nucleotide sequence ID" value="XM_016636093.1"/>
</dbReference>
<dbReference type="OrthoDB" id="1250294at2759"/>